<accession>A0AAQ3LDY3</accession>
<evidence type="ECO:0000256" key="3">
    <source>
        <dbReference type="ARBA" id="ARBA00004613"/>
    </source>
</evidence>
<dbReference type="InterPro" id="IPR011050">
    <property type="entry name" value="Pectin_lyase_fold/virulence"/>
</dbReference>
<gene>
    <name evidence="8" type="ORF">RZN69_06985</name>
</gene>
<dbReference type="InterPro" id="IPR003368">
    <property type="entry name" value="POMP_repeat"/>
</dbReference>
<name>A0AAQ3LDY3_9BACT</name>
<dbReference type="KEGG" id="puo:RZN69_06985"/>
<dbReference type="AlphaFoldDB" id="A0AAQ3LDY3"/>
<dbReference type="PANTHER" id="PTHR11319:SF35">
    <property type="entry name" value="OUTER MEMBRANE PROTEIN PMPC-RELATED"/>
    <property type="match status" value="1"/>
</dbReference>
<dbReference type="Proteomes" id="UP001304300">
    <property type="component" value="Chromosome"/>
</dbReference>
<evidence type="ECO:0000313" key="9">
    <source>
        <dbReference type="Proteomes" id="UP001304300"/>
    </source>
</evidence>
<dbReference type="InterPro" id="IPR059226">
    <property type="entry name" value="Choice_anch_Q_dom"/>
</dbReference>
<dbReference type="SUPFAM" id="SSF51126">
    <property type="entry name" value="Pectin lyase-like"/>
    <property type="match status" value="1"/>
</dbReference>
<dbReference type="RefSeq" id="WP_317835362.1">
    <property type="nucleotide sequence ID" value="NZ_CP136920.1"/>
</dbReference>
<evidence type="ECO:0000256" key="4">
    <source>
        <dbReference type="ARBA" id="ARBA00022525"/>
    </source>
</evidence>
<dbReference type="GO" id="GO:0005576">
    <property type="term" value="C:extracellular region"/>
    <property type="evidence" value="ECO:0007669"/>
    <property type="project" value="UniProtKB-SubCell"/>
</dbReference>
<comment type="subcellular location">
    <subcellularLocation>
        <location evidence="1">Cell envelope</location>
    </subcellularLocation>
    <subcellularLocation>
        <location evidence="2">Cell outer membrane</location>
    </subcellularLocation>
    <subcellularLocation>
        <location evidence="3">Secreted</location>
    </subcellularLocation>
</comment>
<keyword evidence="7" id="KW-0998">Cell outer membrane</keyword>
<keyword evidence="5" id="KW-0732">Signal</keyword>
<reference evidence="8 9" key="1">
    <citation type="submission" date="2023-10" db="EMBL/GenBank/DDBJ databases">
        <title>Rubellicoccus peritrichatus gen. nov., sp. nov., isolated from an algae of coral reef tank.</title>
        <authorList>
            <person name="Luo J."/>
        </authorList>
    </citation>
    <scope>NUCLEOTIDE SEQUENCE [LARGE SCALE GENOMIC DNA]</scope>
    <source>
        <strain evidence="8 9">CR14</strain>
    </source>
</reference>
<evidence type="ECO:0000256" key="1">
    <source>
        <dbReference type="ARBA" id="ARBA00004196"/>
    </source>
</evidence>
<keyword evidence="6" id="KW-0472">Membrane</keyword>
<keyword evidence="9" id="KW-1185">Reference proteome</keyword>
<evidence type="ECO:0000256" key="5">
    <source>
        <dbReference type="ARBA" id="ARBA00022729"/>
    </source>
</evidence>
<dbReference type="EMBL" id="CP136920">
    <property type="protein sequence ID" value="WOO42832.1"/>
    <property type="molecule type" value="Genomic_DNA"/>
</dbReference>
<organism evidence="8 9">
    <name type="scientific">Rubellicoccus peritrichatus</name>
    <dbReference type="NCBI Taxonomy" id="3080537"/>
    <lineage>
        <taxon>Bacteria</taxon>
        <taxon>Pseudomonadati</taxon>
        <taxon>Verrucomicrobiota</taxon>
        <taxon>Opitutia</taxon>
        <taxon>Puniceicoccales</taxon>
        <taxon>Cerasicoccaceae</taxon>
        <taxon>Rubellicoccus</taxon>
    </lineage>
</organism>
<proteinExistence type="predicted"/>
<evidence type="ECO:0000256" key="7">
    <source>
        <dbReference type="ARBA" id="ARBA00023237"/>
    </source>
</evidence>
<evidence type="ECO:0000256" key="2">
    <source>
        <dbReference type="ARBA" id="ARBA00004442"/>
    </source>
</evidence>
<dbReference type="PANTHER" id="PTHR11319">
    <property type="entry name" value="G PROTEIN-COUPLED RECEPTOR-RELATED"/>
    <property type="match status" value="1"/>
</dbReference>
<protein>
    <submittedName>
        <fullName evidence="8">Right-handed parallel beta-helix repeat-containing protein</fullName>
    </submittedName>
</protein>
<dbReference type="GO" id="GO:0009279">
    <property type="term" value="C:cell outer membrane"/>
    <property type="evidence" value="ECO:0007669"/>
    <property type="project" value="UniProtKB-SubCell"/>
</dbReference>
<evidence type="ECO:0000256" key="6">
    <source>
        <dbReference type="ARBA" id="ARBA00023136"/>
    </source>
</evidence>
<evidence type="ECO:0000313" key="8">
    <source>
        <dbReference type="EMBL" id="WOO42832.1"/>
    </source>
</evidence>
<sequence>MFRVTARTNKQICTALIGFFIGAQGLEAFPITGIAEVVQSGSSNHSRDLRVSVSDSTTPGAWPIAHVTSLGDYVLDITDYSGSTAGVLITSVAENGRDNSLPPNVDETAGTFYATCASYITPDNEHCISVSKGGAGGEFNTNCAFGYFPFSDWLGAMTTNPSNGAAVVIHGSSSEISLGDELVDHRDGTFTVDLTDHLVNGKAASSNNGILLVNSGENEDNFALSRANANGTFTIFSHDNGDQGAAYEADSIAFVYIPQSMVGSQRLVAMGRIKSGTGFDVIGGSLSITHLGVGRWALSITGHSPETGTLLISAEGGDNWNVDNAVSYEWDADENHWEIQSRDLPAMGLQNGSTVLEDMFSFAFFETNTVSQTVTTSVDEDDAVATDGAGVSLREAIREARTGSRIEFDSSLNGATFPIATNIALDRSVEIDASMLPDGIICSYQDALFSTKPSFVSTGGVAIINNLTIQDGERIVGGAFSVGEEGHLILNDCVLRDNEASFGGGALYNAGFTILNRCEVYGNSSVRAGAIYQNNSVHSFVAQQTPYTLQIYDSYIKDNHAPGIGGAIYAALSATFIDGSTIANNTSGANGGAIFVESANLEIRNSTISGNRAAINGGAIYQGLPVLEFVTITDNEAVMGGGLYTDGGSTGIFTHCIIANNRASSSGPDMYRETAGAFIQLNGVNLFSDLSDTFLTASDTIIEADPRLGDFDYYGGLVPLYPIDNTSPAFDQGAQSSYDIYDQRGLPRSDTNVDLGAFEYQGYDDQEHFWETNWDHDAFPYGAEIAQQGDPFVADDGGPGRLRFENSVGGAGTPRMVIEIDPLLANVHWVLKRSDDMIEFDEVFRFDGTTGSASAVSFERIADVFYITDPDPLLPAFFYRFEAELVDLD</sequence>
<keyword evidence="4" id="KW-0964">Secreted</keyword>
<dbReference type="NCBIfam" id="NF041518">
    <property type="entry name" value="choice_anch_Q"/>
    <property type="match status" value="1"/>
</dbReference>
<dbReference type="Pfam" id="PF02415">
    <property type="entry name" value="Chlam_PMP"/>
    <property type="match status" value="1"/>
</dbReference>